<evidence type="ECO:0000313" key="2">
    <source>
        <dbReference type="EMBL" id="CAK0878930.1"/>
    </source>
</evidence>
<dbReference type="EMBL" id="CAUYUJ010017903">
    <property type="protein sequence ID" value="CAK0878930.1"/>
    <property type="molecule type" value="Genomic_DNA"/>
</dbReference>
<proteinExistence type="predicted"/>
<evidence type="ECO:0000313" key="3">
    <source>
        <dbReference type="Proteomes" id="UP001189429"/>
    </source>
</evidence>
<protein>
    <submittedName>
        <fullName evidence="2">Uncharacterized protein</fullName>
    </submittedName>
</protein>
<feature type="region of interest" description="Disordered" evidence="1">
    <location>
        <begin position="66"/>
        <end position="119"/>
    </location>
</feature>
<feature type="compositionally biased region" description="Low complexity" evidence="1">
    <location>
        <begin position="1"/>
        <end position="16"/>
    </location>
</feature>
<feature type="compositionally biased region" description="Basic residues" evidence="1">
    <location>
        <begin position="17"/>
        <end position="26"/>
    </location>
</feature>
<reference evidence="2" key="1">
    <citation type="submission" date="2023-10" db="EMBL/GenBank/DDBJ databases">
        <authorList>
            <person name="Chen Y."/>
            <person name="Shah S."/>
            <person name="Dougan E. K."/>
            <person name="Thang M."/>
            <person name="Chan C."/>
        </authorList>
    </citation>
    <scope>NUCLEOTIDE SEQUENCE [LARGE SCALE GENOMIC DNA]</scope>
</reference>
<organism evidence="2 3">
    <name type="scientific">Prorocentrum cordatum</name>
    <dbReference type="NCBI Taxonomy" id="2364126"/>
    <lineage>
        <taxon>Eukaryota</taxon>
        <taxon>Sar</taxon>
        <taxon>Alveolata</taxon>
        <taxon>Dinophyceae</taxon>
        <taxon>Prorocentrales</taxon>
        <taxon>Prorocentraceae</taxon>
        <taxon>Prorocentrum</taxon>
    </lineage>
</organism>
<sequence length="119" mass="12237">GGGPAPSAGSAPWRAPAPRRRRRAPGCRRAPPAAEVTPGPEAFAALGIAGSDHEGFDEELGRLGAAAPWEADAPAEAQHRRAPPSPSMPLLRRRARSPSAHGSCHPHGARGRCLAGPEP</sequence>
<gene>
    <name evidence="2" type="ORF">PCOR1329_LOCUS62530</name>
</gene>
<comment type="caution">
    <text evidence="2">The sequence shown here is derived from an EMBL/GenBank/DDBJ whole genome shotgun (WGS) entry which is preliminary data.</text>
</comment>
<dbReference type="Proteomes" id="UP001189429">
    <property type="component" value="Unassembled WGS sequence"/>
</dbReference>
<accession>A0ABN9VZ15</accession>
<feature type="region of interest" description="Disordered" evidence="1">
    <location>
        <begin position="1"/>
        <end position="39"/>
    </location>
</feature>
<keyword evidence="3" id="KW-1185">Reference proteome</keyword>
<evidence type="ECO:0000256" key="1">
    <source>
        <dbReference type="SAM" id="MobiDB-lite"/>
    </source>
</evidence>
<feature type="non-terminal residue" evidence="2">
    <location>
        <position position="119"/>
    </location>
</feature>
<feature type="non-terminal residue" evidence="2">
    <location>
        <position position="1"/>
    </location>
</feature>
<name>A0ABN9VZ15_9DINO</name>
<feature type="compositionally biased region" description="Low complexity" evidence="1">
    <location>
        <begin position="66"/>
        <end position="76"/>
    </location>
</feature>